<dbReference type="RefSeq" id="WP_200658221.1">
    <property type="nucleotide sequence ID" value="NZ_CAJNBH010000004.1"/>
</dbReference>
<protein>
    <submittedName>
        <fullName evidence="1">Uncharacterized protein</fullName>
    </submittedName>
</protein>
<name>A0ABM8QYG3_9BURK</name>
<evidence type="ECO:0000313" key="2">
    <source>
        <dbReference type="Proteomes" id="UP000673821"/>
    </source>
</evidence>
<dbReference type="Proteomes" id="UP000673821">
    <property type="component" value="Unassembled WGS sequence"/>
</dbReference>
<comment type="caution">
    <text evidence="1">The sequence shown here is derived from an EMBL/GenBank/DDBJ whole genome shotgun (WGS) entry which is preliminary data.</text>
</comment>
<keyword evidence="2" id="KW-1185">Reference proteome</keyword>
<reference evidence="1 2" key="1">
    <citation type="submission" date="2021-02" db="EMBL/GenBank/DDBJ databases">
        <authorList>
            <person name="Vanwijnsberghe S."/>
        </authorList>
    </citation>
    <scope>NUCLEOTIDE SEQUENCE [LARGE SCALE GENOMIC DNA]</scope>
    <source>
        <strain evidence="1 2">R-69776</strain>
    </source>
</reference>
<proteinExistence type="predicted"/>
<accession>A0ABM8QYG3</accession>
<gene>
    <name evidence="1" type="ORF">R69776_01598</name>
</gene>
<evidence type="ECO:0000313" key="1">
    <source>
        <dbReference type="EMBL" id="CAE6722543.1"/>
    </source>
</evidence>
<organism evidence="1 2">
    <name type="scientific">Paraburkholderia nemoris</name>
    <dbReference type="NCBI Taxonomy" id="2793076"/>
    <lineage>
        <taxon>Bacteria</taxon>
        <taxon>Pseudomonadati</taxon>
        <taxon>Pseudomonadota</taxon>
        <taxon>Betaproteobacteria</taxon>
        <taxon>Burkholderiales</taxon>
        <taxon>Burkholderiaceae</taxon>
        <taxon>Paraburkholderia</taxon>
    </lineage>
</organism>
<dbReference type="EMBL" id="CAJNBH010000004">
    <property type="protein sequence ID" value="CAE6722543.1"/>
    <property type="molecule type" value="Genomic_DNA"/>
</dbReference>
<sequence>MEPSSSRSWSLKCVLEGPLAPYISSFAKSLDDQGFAPESSHVQTRLVADFSRWLKQTHAVLPAITGKHIPRYLRQQGAIEELPTVAVEVTPDRRLLDEYTVYLQQERVKPGIYRPDDQLLALLNGL</sequence>